<accession>A0A2M7G9W4</accession>
<organism evidence="2 3">
    <name type="scientific">bacterium (Candidatus Blackallbacteria) CG17_big_fil_post_rev_8_21_14_2_50_48_46</name>
    <dbReference type="NCBI Taxonomy" id="2014261"/>
    <lineage>
        <taxon>Bacteria</taxon>
        <taxon>Candidatus Blackallbacteria</taxon>
    </lineage>
</organism>
<evidence type="ECO:0000259" key="1">
    <source>
        <dbReference type="SMART" id="SM00860"/>
    </source>
</evidence>
<dbReference type="SUPFAM" id="SSF160631">
    <property type="entry name" value="SMI1/KNR4-like"/>
    <property type="match status" value="1"/>
</dbReference>
<name>A0A2M7G9W4_9BACT</name>
<dbReference type="Pfam" id="PF09346">
    <property type="entry name" value="SMI1_KNR4"/>
    <property type="match status" value="1"/>
</dbReference>
<feature type="domain" description="Knr4/Smi1-like" evidence="1">
    <location>
        <begin position="40"/>
        <end position="158"/>
    </location>
</feature>
<dbReference type="InterPro" id="IPR037883">
    <property type="entry name" value="Knr4/Smi1-like_sf"/>
</dbReference>
<dbReference type="AlphaFoldDB" id="A0A2M7G9W4"/>
<dbReference type="EMBL" id="PFFQ01000012">
    <property type="protein sequence ID" value="PIW18654.1"/>
    <property type="molecule type" value="Genomic_DNA"/>
</dbReference>
<gene>
    <name evidence="2" type="ORF">COW36_05000</name>
</gene>
<proteinExistence type="predicted"/>
<reference evidence="2 3" key="1">
    <citation type="submission" date="2017-09" db="EMBL/GenBank/DDBJ databases">
        <title>Depth-based differentiation of microbial function through sediment-hosted aquifers and enrichment of novel symbionts in the deep terrestrial subsurface.</title>
        <authorList>
            <person name="Probst A.J."/>
            <person name="Ladd B."/>
            <person name="Jarett J.K."/>
            <person name="Geller-Mcgrath D.E."/>
            <person name="Sieber C.M."/>
            <person name="Emerson J.B."/>
            <person name="Anantharaman K."/>
            <person name="Thomas B.C."/>
            <person name="Malmstrom R."/>
            <person name="Stieglmeier M."/>
            <person name="Klingl A."/>
            <person name="Woyke T."/>
            <person name="Ryan C.M."/>
            <person name="Banfield J.F."/>
        </authorList>
    </citation>
    <scope>NUCLEOTIDE SEQUENCE [LARGE SCALE GENOMIC DNA]</scope>
    <source>
        <strain evidence="2">CG17_big_fil_post_rev_8_21_14_2_50_48_46</strain>
    </source>
</reference>
<protein>
    <recommendedName>
        <fullName evidence="1">Knr4/Smi1-like domain-containing protein</fullName>
    </recommendedName>
</protein>
<dbReference type="Gene3D" id="3.40.1580.10">
    <property type="entry name" value="SMI1/KNR4-like"/>
    <property type="match status" value="1"/>
</dbReference>
<dbReference type="SMART" id="SM00860">
    <property type="entry name" value="SMI1_KNR4"/>
    <property type="match status" value="1"/>
</dbReference>
<evidence type="ECO:0000313" key="3">
    <source>
        <dbReference type="Proteomes" id="UP000231019"/>
    </source>
</evidence>
<sequence>MGFEISVSGGIKMQIERVLAELEKAWKEVLPDLATGLLLGLSETEFEALRPELPVNFPEMLKTLYLWHNGQNPEQISFLYHHFYSLEEALFEYQQNRQVSEQIKQTAGIDTWPENYWPIWGFEGEYFLIDLDSGQIYFFFVQDSPRLWYDNLGQMITCLTQAVQNDIFRQNAQSELETDQLAWEKLRLALVCSEADSGPLYAD</sequence>
<dbReference type="InterPro" id="IPR018958">
    <property type="entry name" value="Knr4/Smi1-like_dom"/>
</dbReference>
<comment type="caution">
    <text evidence="2">The sequence shown here is derived from an EMBL/GenBank/DDBJ whole genome shotgun (WGS) entry which is preliminary data.</text>
</comment>
<evidence type="ECO:0000313" key="2">
    <source>
        <dbReference type="EMBL" id="PIW18654.1"/>
    </source>
</evidence>
<dbReference type="Proteomes" id="UP000231019">
    <property type="component" value="Unassembled WGS sequence"/>
</dbReference>